<dbReference type="InterPro" id="IPR018247">
    <property type="entry name" value="EF_Hand_1_Ca_BS"/>
</dbReference>
<dbReference type="Gene3D" id="3.30.428.10">
    <property type="entry name" value="HIT-like"/>
    <property type="match status" value="1"/>
</dbReference>
<accession>A0ABS2PET4</accession>
<dbReference type="InterPro" id="IPR019808">
    <property type="entry name" value="Histidine_triad_CS"/>
</dbReference>
<feature type="short sequence motif" description="Histidine triad motif" evidence="1">
    <location>
        <begin position="101"/>
        <end position="105"/>
    </location>
</feature>
<dbReference type="PROSITE" id="PS00892">
    <property type="entry name" value="HIT_1"/>
    <property type="match status" value="1"/>
</dbReference>
<organism evidence="3 4">
    <name type="scientific">Geomicrobium sediminis</name>
    <dbReference type="NCBI Taxonomy" id="1347788"/>
    <lineage>
        <taxon>Bacteria</taxon>
        <taxon>Bacillati</taxon>
        <taxon>Bacillota</taxon>
        <taxon>Bacilli</taxon>
        <taxon>Bacillales</taxon>
        <taxon>Geomicrobium</taxon>
    </lineage>
</organism>
<dbReference type="Pfam" id="PF01230">
    <property type="entry name" value="HIT"/>
    <property type="match status" value="1"/>
</dbReference>
<dbReference type="InterPro" id="IPR001310">
    <property type="entry name" value="Histidine_triad_HIT"/>
</dbReference>
<evidence type="ECO:0000313" key="4">
    <source>
        <dbReference type="Proteomes" id="UP000741863"/>
    </source>
</evidence>
<dbReference type="PANTHER" id="PTHR46648">
    <property type="entry name" value="HIT FAMILY PROTEIN 1"/>
    <property type="match status" value="1"/>
</dbReference>
<feature type="domain" description="HIT" evidence="2">
    <location>
        <begin position="9"/>
        <end position="116"/>
    </location>
</feature>
<keyword evidence="4" id="KW-1185">Reference proteome</keyword>
<dbReference type="RefSeq" id="WP_042413325.1">
    <property type="nucleotide sequence ID" value="NZ_JAFBEC010000008.1"/>
</dbReference>
<sequence>MSAHEENCVFCKIIAGDIPSTKVYEDENCVAFFDISQVTKGHTLLIPKTHEENIFELQEETAAALMKNAPKIARALKEQFGSVGMNLVNNNGEAASQTVFHYHLHFIPRYGDDEIYSNWDQNQGDKLSTDDMQKIAAQLQTRLA</sequence>
<comment type="caution">
    <text evidence="3">The sequence shown here is derived from an EMBL/GenBank/DDBJ whole genome shotgun (WGS) entry which is preliminary data.</text>
</comment>
<protein>
    <submittedName>
        <fullName evidence="3">Histidine triad (HIT) family protein</fullName>
    </submittedName>
</protein>
<evidence type="ECO:0000313" key="3">
    <source>
        <dbReference type="EMBL" id="MBM7633950.1"/>
    </source>
</evidence>
<dbReference type="PRINTS" id="PR00332">
    <property type="entry name" value="HISTRIAD"/>
</dbReference>
<dbReference type="Proteomes" id="UP000741863">
    <property type="component" value="Unassembled WGS sequence"/>
</dbReference>
<dbReference type="InterPro" id="IPR039384">
    <property type="entry name" value="HINT"/>
</dbReference>
<evidence type="ECO:0000259" key="2">
    <source>
        <dbReference type="PROSITE" id="PS51084"/>
    </source>
</evidence>
<dbReference type="PROSITE" id="PS51084">
    <property type="entry name" value="HIT_2"/>
    <property type="match status" value="1"/>
</dbReference>
<dbReference type="PROSITE" id="PS00018">
    <property type="entry name" value="EF_HAND_1"/>
    <property type="match status" value="1"/>
</dbReference>
<dbReference type="PANTHER" id="PTHR46648:SF1">
    <property type="entry name" value="ADENOSINE 5'-MONOPHOSPHORAMIDASE HNT1"/>
    <property type="match status" value="1"/>
</dbReference>
<dbReference type="InterPro" id="IPR036265">
    <property type="entry name" value="HIT-like_sf"/>
</dbReference>
<dbReference type="InterPro" id="IPR011146">
    <property type="entry name" value="HIT-like"/>
</dbReference>
<reference evidence="3 4" key="1">
    <citation type="submission" date="2021-01" db="EMBL/GenBank/DDBJ databases">
        <title>Genomic Encyclopedia of Type Strains, Phase IV (KMG-IV): sequencing the most valuable type-strain genomes for metagenomic binning, comparative biology and taxonomic classification.</title>
        <authorList>
            <person name="Goeker M."/>
        </authorList>
    </citation>
    <scope>NUCLEOTIDE SEQUENCE [LARGE SCALE GENOMIC DNA]</scope>
    <source>
        <strain evidence="3 4">DSM 25540</strain>
    </source>
</reference>
<name>A0ABS2PET4_9BACL</name>
<evidence type="ECO:0000256" key="1">
    <source>
        <dbReference type="PROSITE-ProRule" id="PRU00464"/>
    </source>
</evidence>
<dbReference type="CDD" id="cd01277">
    <property type="entry name" value="HINT_subgroup"/>
    <property type="match status" value="1"/>
</dbReference>
<dbReference type="EMBL" id="JAFBEC010000008">
    <property type="protein sequence ID" value="MBM7633950.1"/>
    <property type="molecule type" value="Genomic_DNA"/>
</dbReference>
<gene>
    <name evidence="3" type="ORF">JOD17_003046</name>
</gene>
<proteinExistence type="predicted"/>
<dbReference type="SUPFAM" id="SSF54197">
    <property type="entry name" value="HIT-like"/>
    <property type="match status" value="1"/>
</dbReference>